<feature type="domain" description="Glycoside hydrolase 123 catalytic" evidence="1">
    <location>
        <begin position="180"/>
        <end position="509"/>
    </location>
</feature>
<evidence type="ECO:0000313" key="3">
    <source>
        <dbReference type="Proteomes" id="UP000198983"/>
    </source>
</evidence>
<proteinExistence type="predicted"/>
<reference evidence="2 3" key="1">
    <citation type="submission" date="2016-10" db="EMBL/GenBank/DDBJ databases">
        <authorList>
            <person name="de Groot N.N."/>
        </authorList>
    </citation>
    <scope>NUCLEOTIDE SEQUENCE [LARGE SCALE GENOMIC DNA]</scope>
    <source>
        <strain evidence="2 3">DSM 22024</strain>
    </source>
</reference>
<dbReference type="OrthoDB" id="197680at2"/>
<evidence type="ECO:0000259" key="1">
    <source>
        <dbReference type="Pfam" id="PF13320"/>
    </source>
</evidence>
<protein>
    <recommendedName>
        <fullName evidence="1">Glycoside hydrolase 123 catalytic domain-containing protein</fullName>
    </recommendedName>
</protein>
<dbReference type="RefSeq" id="WP_092650863.1">
    <property type="nucleotide sequence ID" value="NZ_LT629732.1"/>
</dbReference>
<organism evidence="2 3">
    <name type="scientific">Actinopolymorpha singaporensis</name>
    <dbReference type="NCBI Taxonomy" id="117157"/>
    <lineage>
        <taxon>Bacteria</taxon>
        <taxon>Bacillati</taxon>
        <taxon>Actinomycetota</taxon>
        <taxon>Actinomycetes</taxon>
        <taxon>Propionibacteriales</taxon>
        <taxon>Actinopolymorphaceae</taxon>
        <taxon>Actinopolymorpha</taxon>
    </lineage>
</organism>
<accession>A0A1H1MS45</accession>
<dbReference type="EMBL" id="LT629732">
    <property type="protein sequence ID" value="SDR89490.1"/>
    <property type="molecule type" value="Genomic_DNA"/>
</dbReference>
<dbReference type="AlphaFoldDB" id="A0A1H1MS45"/>
<sequence>MSTASTGWSFVTTDSLEKVYTDGDPRPLDRSIPQSLFLRETGSVQVAFRPPLDGRSPDLRPIVFELAGDASRFATLHTVELVPCTTMAYPGLHDDRYDREAPGLYPDLLRPAVDGEVMPLFGWWRAVWIDLRVDDAADAGIHEVSITARTADGDRLFEDTVEFEVFPYELPPLDIVNTHWFHCDGLAHYYDVPVFSEEHWNAIDNFLGRAAEMGATSVLTPVWTPPLDTARGTTRTPVQLLDISFSAGRYSFGFDKLGRWLDLCRKHGLAQVEIAHFFTQWGAEATPAIYVEENGETVHKFGWHVGATDPAYRELLEQLVPELRKFLASQWSGDVIYHVSDEPHGKKALATYEAARAVIADLLPGCTIVDALSDFAFYQNGVVPIPVVATNAIGPFLDAKIDDLWVYYCVSQQRDVANRFIGLPSLRNRVLGHQLFAFDVAGFLHWGFNFYNSVGSRSHVDPFQDTCAGGGFPAGDPFIVYPGPKGQPLDSIRFKVFAAAMQDHRAMQALRDVAGKDAVMRLIDTDGSGGSLRFDAFSYDPNHYRRTREQINRLVAAAWADAGAASSS</sequence>
<dbReference type="Gene3D" id="3.20.20.80">
    <property type="entry name" value="Glycosidases"/>
    <property type="match status" value="1"/>
</dbReference>
<dbReference type="SUPFAM" id="SSF51445">
    <property type="entry name" value="(Trans)glycosidases"/>
    <property type="match status" value="1"/>
</dbReference>
<dbReference type="Proteomes" id="UP000198983">
    <property type="component" value="Chromosome I"/>
</dbReference>
<evidence type="ECO:0000313" key="2">
    <source>
        <dbReference type="EMBL" id="SDR89490.1"/>
    </source>
</evidence>
<dbReference type="InterPro" id="IPR025150">
    <property type="entry name" value="GH123_cat"/>
</dbReference>
<dbReference type="STRING" id="117157.SAMN04489717_0936"/>
<name>A0A1H1MS45_9ACTN</name>
<gene>
    <name evidence="2" type="ORF">SAMN04489717_0936</name>
</gene>
<dbReference type="InterPro" id="IPR017853">
    <property type="entry name" value="GH"/>
</dbReference>
<keyword evidence="3" id="KW-1185">Reference proteome</keyword>
<dbReference type="Pfam" id="PF13320">
    <property type="entry name" value="GH123_cat"/>
    <property type="match status" value="1"/>
</dbReference>